<reference evidence="3 5" key="2">
    <citation type="journal article" date="2019" name="Plant Biotechnol. J.">
        <title>The red bayberry genome and genetic basis of sex determination.</title>
        <authorList>
            <person name="Jia H.M."/>
            <person name="Jia H.J."/>
            <person name="Cai Q.L."/>
            <person name="Wang Y."/>
            <person name="Zhao H.B."/>
            <person name="Yang W.F."/>
            <person name="Wang G.Y."/>
            <person name="Li Y.H."/>
            <person name="Zhan D.L."/>
            <person name="Shen Y.T."/>
            <person name="Niu Q.F."/>
            <person name="Chang L."/>
            <person name="Qiu J."/>
            <person name="Zhao L."/>
            <person name="Xie H.B."/>
            <person name="Fu W.Y."/>
            <person name="Jin J."/>
            <person name="Li X.W."/>
            <person name="Jiao Y."/>
            <person name="Zhou C.C."/>
            <person name="Tu T."/>
            <person name="Chai C.Y."/>
            <person name="Gao J.L."/>
            <person name="Fan L.J."/>
            <person name="van de Weg E."/>
            <person name="Wang J.Y."/>
            <person name="Gao Z.S."/>
        </authorList>
    </citation>
    <scope>NUCLEOTIDE SEQUENCE [LARGE SCALE GENOMIC DNA]</scope>
    <source>
        <tissue evidence="3">Leaves</tissue>
    </source>
</reference>
<evidence type="ECO:0000259" key="2">
    <source>
        <dbReference type="Pfam" id="PF25908"/>
    </source>
</evidence>
<evidence type="ECO:0000256" key="1">
    <source>
        <dbReference type="SAM" id="MobiDB-lite"/>
    </source>
</evidence>
<dbReference type="PANTHER" id="PTHR32166">
    <property type="entry name" value="OSJNBA0013A04.12 PROTEIN"/>
    <property type="match status" value="1"/>
</dbReference>
<reference evidence="3" key="3">
    <citation type="submission" date="2019-09" db="EMBL/GenBank/DDBJ databases">
        <authorList>
            <person name="Gao Z."/>
        </authorList>
    </citation>
    <scope>NUCLEOTIDE SEQUENCE</scope>
    <source>
        <tissue evidence="3">Leaves</tissue>
    </source>
</reference>
<dbReference type="EMBL" id="RXIC02000025">
    <property type="protein sequence ID" value="KAB1208169.1"/>
    <property type="molecule type" value="Genomic_DNA"/>
</dbReference>
<dbReference type="Proteomes" id="UP000516437">
    <property type="component" value="Chromosome 7"/>
</dbReference>
<dbReference type="AlphaFoldDB" id="A0A6A1V5R9"/>
<reference evidence="3" key="1">
    <citation type="submission" date="2018-07" db="EMBL/GenBank/DDBJ databases">
        <authorList>
            <person name="Gao Z.-S."/>
            <person name="Jia H.-M."/>
            <person name="Jia H.-J."/>
            <person name="Cai Q.-L."/>
            <person name="Wang Y."/>
            <person name="Zhao H.-B."/>
        </authorList>
    </citation>
    <scope>NUCLEOTIDE SEQUENCE</scope>
    <source>
        <tissue evidence="3">Leaves</tissue>
    </source>
</reference>
<proteinExistence type="predicted"/>
<dbReference type="Pfam" id="PF25908">
    <property type="entry name" value="DUF7963"/>
    <property type="match status" value="1"/>
</dbReference>
<feature type="region of interest" description="Disordered" evidence="1">
    <location>
        <begin position="121"/>
        <end position="140"/>
    </location>
</feature>
<dbReference type="PANTHER" id="PTHR32166:SF115">
    <property type="entry name" value="DUF659 DOMAIN-CONTAINING PROTEIN"/>
    <property type="match status" value="1"/>
</dbReference>
<protein>
    <recommendedName>
        <fullName evidence="2">DUF7963 domain-containing protein</fullName>
    </recommendedName>
</protein>
<evidence type="ECO:0000313" key="3">
    <source>
        <dbReference type="EMBL" id="KAB1208169.1"/>
    </source>
</evidence>
<dbReference type="InterPro" id="IPR058269">
    <property type="entry name" value="DUF7963"/>
</dbReference>
<gene>
    <name evidence="4" type="ORF">CJ030_MR6G019785</name>
    <name evidence="3" type="ORF">CJ030_MR7G012974</name>
</gene>
<evidence type="ECO:0000313" key="4">
    <source>
        <dbReference type="EMBL" id="KAB1210824.1"/>
    </source>
</evidence>
<comment type="caution">
    <text evidence="3">The sequence shown here is derived from an EMBL/GenBank/DDBJ whole genome shotgun (WGS) entry which is preliminary data.</text>
</comment>
<accession>A0A6A1V5R9</accession>
<keyword evidence="5" id="KW-1185">Reference proteome</keyword>
<dbReference type="OrthoDB" id="1873691at2759"/>
<dbReference type="EMBL" id="RXIC02000024">
    <property type="protein sequence ID" value="KAB1210824.1"/>
    <property type="molecule type" value="Genomic_DNA"/>
</dbReference>
<organism evidence="3 5">
    <name type="scientific">Morella rubra</name>
    <name type="common">Chinese bayberry</name>
    <dbReference type="NCBI Taxonomy" id="262757"/>
    <lineage>
        <taxon>Eukaryota</taxon>
        <taxon>Viridiplantae</taxon>
        <taxon>Streptophyta</taxon>
        <taxon>Embryophyta</taxon>
        <taxon>Tracheophyta</taxon>
        <taxon>Spermatophyta</taxon>
        <taxon>Magnoliopsida</taxon>
        <taxon>eudicotyledons</taxon>
        <taxon>Gunneridae</taxon>
        <taxon>Pentapetalae</taxon>
        <taxon>rosids</taxon>
        <taxon>fabids</taxon>
        <taxon>Fagales</taxon>
        <taxon>Myricaceae</taxon>
        <taxon>Morella</taxon>
    </lineage>
</organism>
<dbReference type="Proteomes" id="UP000516437">
    <property type="component" value="Chromosome 6"/>
</dbReference>
<sequence>MASTSSTATDPSTLALPDDMATKALSKRYEGLVTVRNKAIKGKGAWYWTHLEPVLIRNPDTDLPKASKLKCSLCDAVFSASNPSRTASEHLKKGACPNFSSVSRPSSASLSPLPISSVPSSFPSLHNHRKRSSQMVSHPLHSCSSSSYQANSLALVESSRFYQNQNRDGSNCSPRQNPVSSASNLGLYQHHLVLSGGKEDLDALALLEDSVKKLKSPKGSAVPALSKDQIDLALQFLAEWFYESCGSVSVSSLDHPKFRAFLNQISGNRIHSVPFLALTTGNFQIHIPSG</sequence>
<evidence type="ECO:0000313" key="5">
    <source>
        <dbReference type="Proteomes" id="UP000516437"/>
    </source>
</evidence>
<feature type="domain" description="DUF7963" evidence="2">
    <location>
        <begin position="18"/>
        <end position="100"/>
    </location>
</feature>
<name>A0A6A1V5R9_9ROSI</name>